<feature type="domain" description="Rhodanese" evidence="1">
    <location>
        <begin position="36"/>
        <end position="121"/>
    </location>
</feature>
<keyword evidence="2" id="KW-0808">Transferase</keyword>
<name>A0A6C2U9K2_PONDE</name>
<dbReference type="CDD" id="cd00158">
    <property type="entry name" value="RHOD"/>
    <property type="match status" value="1"/>
</dbReference>
<dbReference type="PANTHER" id="PTHR45431:SF3">
    <property type="entry name" value="RHODANESE-LIKE DOMAIN-CONTAINING PROTEIN 15, CHLOROPLASTIC"/>
    <property type="match status" value="1"/>
</dbReference>
<dbReference type="Gene3D" id="3.40.250.10">
    <property type="entry name" value="Rhodanese-like domain"/>
    <property type="match status" value="1"/>
</dbReference>
<evidence type="ECO:0000259" key="1">
    <source>
        <dbReference type="PROSITE" id="PS50206"/>
    </source>
</evidence>
<dbReference type="Proteomes" id="UP000366872">
    <property type="component" value="Unassembled WGS sequence"/>
</dbReference>
<proteinExistence type="predicted"/>
<sequence>MKTVAKYGMALVVMVLLANLLFGGGVDKDADIPTLVKNGALVIDTRTPGEFGSGHIEGAINIPYDIVARAIDQRITDKSKSIIVYCHSGARSGAAKEALANAGYTNVVNAGSLNRMRKLMAPD</sequence>
<dbReference type="AlphaFoldDB" id="A0A6C2U9K2"/>
<dbReference type="PROSITE" id="PS50206">
    <property type="entry name" value="RHODANESE_3"/>
    <property type="match status" value="1"/>
</dbReference>
<dbReference type="InterPro" id="IPR036873">
    <property type="entry name" value="Rhodanese-like_dom_sf"/>
</dbReference>
<dbReference type="SUPFAM" id="SSF52821">
    <property type="entry name" value="Rhodanese/Cell cycle control phosphatase"/>
    <property type="match status" value="1"/>
</dbReference>
<evidence type="ECO:0000313" key="2">
    <source>
        <dbReference type="EMBL" id="VGO16191.1"/>
    </source>
</evidence>
<dbReference type="SMART" id="SM00450">
    <property type="entry name" value="RHOD"/>
    <property type="match status" value="1"/>
</dbReference>
<reference evidence="2 3" key="1">
    <citation type="submission" date="2019-04" db="EMBL/GenBank/DDBJ databases">
        <authorList>
            <person name="Van Vliet M D."/>
        </authorList>
    </citation>
    <scope>NUCLEOTIDE SEQUENCE [LARGE SCALE GENOMIC DNA]</scope>
    <source>
        <strain evidence="2 3">F1</strain>
    </source>
</reference>
<dbReference type="InterPro" id="IPR052367">
    <property type="entry name" value="Thiosulfate_ST/Rhodanese-like"/>
</dbReference>
<keyword evidence="3" id="KW-1185">Reference proteome</keyword>
<dbReference type="RefSeq" id="WP_222847292.1">
    <property type="nucleotide sequence ID" value="NZ_CAAHFG010000003.1"/>
</dbReference>
<dbReference type="Pfam" id="PF00581">
    <property type="entry name" value="Rhodanese"/>
    <property type="match status" value="1"/>
</dbReference>
<gene>
    <name evidence="2" type="primary">pspE_2</name>
    <name evidence="2" type="ORF">PDESU_04781</name>
</gene>
<dbReference type="EMBL" id="CAAHFG010000003">
    <property type="protein sequence ID" value="VGO16191.1"/>
    <property type="molecule type" value="Genomic_DNA"/>
</dbReference>
<dbReference type="PANTHER" id="PTHR45431">
    <property type="entry name" value="RHODANESE-LIKE DOMAIN-CONTAINING PROTEIN 15, CHLOROPLASTIC"/>
    <property type="match status" value="1"/>
</dbReference>
<accession>A0A6C2U9K2</accession>
<dbReference type="GO" id="GO:0016740">
    <property type="term" value="F:transferase activity"/>
    <property type="evidence" value="ECO:0007669"/>
    <property type="project" value="UniProtKB-KW"/>
</dbReference>
<evidence type="ECO:0000313" key="3">
    <source>
        <dbReference type="Proteomes" id="UP000366872"/>
    </source>
</evidence>
<dbReference type="InterPro" id="IPR001763">
    <property type="entry name" value="Rhodanese-like_dom"/>
</dbReference>
<protein>
    <submittedName>
        <fullName evidence="2">Thiosulfate sulfurtransferase PspE</fullName>
    </submittedName>
</protein>
<organism evidence="2 3">
    <name type="scientific">Pontiella desulfatans</name>
    <dbReference type="NCBI Taxonomy" id="2750659"/>
    <lineage>
        <taxon>Bacteria</taxon>
        <taxon>Pseudomonadati</taxon>
        <taxon>Kiritimatiellota</taxon>
        <taxon>Kiritimatiellia</taxon>
        <taxon>Kiritimatiellales</taxon>
        <taxon>Pontiellaceae</taxon>
        <taxon>Pontiella</taxon>
    </lineage>
</organism>